<dbReference type="STRING" id="1122214.Mame_03518"/>
<protein>
    <submittedName>
        <fullName evidence="2">Uncharacterized protein</fullName>
    </submittedName>
</protein>
<evidence type="ECO:0000313" key="2">
    <source>
        <dbReference type="EMBL" id="AQZ52823.1"/>
    </source>
</evidence>
<dbReference type="EMBL" id="CP020330">
    <property type="protein sequence ID" value="AQZ52823.1"/>
    <property type="molecule type" value="Genomic_DNA"/>
</dbReference>
<accession>A0A1U9Z533</accession>
<keyword evidence="1" id="KW-0472">Membrane</keyword>
<dbReference type="AlphaFoldDB" id="A0A1U9Z533"/>
<keyword evidence="3" id="KW-1185">Reference proteome</keyword>
<evidence type="ECO:0000313" key="3">
    <source>
        <dbReference type="Proteomes" id="UP000191135"/>
    </source>
</evidence>
<name>A0A1U9Z533_9HYPH</name>
<keyword evidence="1" id="KW-0812">Transmembrane</keyword>
<organism evidence="2 3">
    <name type="scientific">Martelella mediterranea DSM 17316</name>
    <dbReference type="NCBI Taxonomy" id="1122214"/>
    <lineage>
        <taxon>Bacteria</taxon>
        <taxon>Pseudomonadati</taxon>
        <taxon>Pseudomonadota</taxon>
        <taxon>Alphaproteobacteria</taxon>
        <taxon>Hyphomicrobiales</taxon>
        <taxon>Aurantimonadaceae</taxon>
        <taxon>Martelella</taxon>
    </lineage>
</organism>
<reference evidence="2 3" key="1">
    <citation type="submission" date="2017-03" db="EMBL/GenBank/DDBJ databases">
        <title>Foreign affairs: Plasmid Transfer between Roseobacters and Rhizobia.</title>
        <authorList>
            <person name="Bartling P."/>
            <person name="Bunk B."/>
            <person name="Overmann J."/>
            <person name="Brinkmann H."/>
            <person name="Petersen J."/>
        </authorList>
    </citation>
    <scope>NUCLEOTIDE SEQUENCE [LARGE SCALE GENOMIC DNA]</scope>
    <source>
        <strain evidence="2 3">MACL11</strain>
    </source>
</reference>
<dbReference type="Proteomes" id="UP000191135">
    <property type="component" value="Chromosome"/>
</dbReference>
<gene>
    <name evidence="2" type="ORF">Mame_03518</name>
</gene>
<proteinExistence type="predicted"/>
<sequence length="33" mass="3476">MEDTAHKSCWGVTLRAVIGFGAILGLAYLIVAV</sequence>
<feature type="transmembrane region" description="Helical" evidence="1">
    <location>
        <begin position="12"/>
        <end position="31"/>
    </location>
</feature>
<dbReference type="KEGG" id="mmed:Mame_03518"/>
<keyword evidence="1" id="KW-1133">Transmembrane helix</keyword>
<evidence type="ECO:0000256" key="1">
    <source>
        <dbReference type="SAM" id="Phobius"/>
    </source>
</evidence>